<dbReference type="GO" id="GO:0019867">
    <property type="term" value="C:outer membrane"/>
    <property type="evidence" value="ECO:0007669"/>
    <property type="project" value="InterPro"/>
</dbReference>
<dbReference type="EMBL" id="FNCG01000019">
    <property type="protein sequence ID" value="SDI35370.1"/>
    <property type="molecule type" value="Genomic_DNA"/>
</dbReference>
<protein>
    <submittedName>
        <fullName evidence="1">Lipopolysaccharide-assembly</fullName>
    </submittedName>
</protein>
<dbReference type="AlphaFoldDB" id="A0A1G8JXL7"/>
<sequence>MKKLLGIISVCVLILICQSCYTLKNQSIPPGLKTINVQFFENNAPLVVNNLSQTFTEALKDRIRTQTSLSLVRGEADATMSGAITGYSIAPVSIEATASNVAPIANANRLTITVRVKFSFDAAKTPADKKLSFEQSFTKFANYKGDISSQEQGLIQQINKQLIDDIFNAAFSNW</sequence>
<keyword evidence="2" id="KW-1185">Reference proteome</keyword>
<gene>
    <name evidence="1" type="ORF">SAMN05192573_11962</name>
</gene>
<dbReference type="InterPro" id="IPR007485">
    <property type="entry name" value="LPS_assembly_LptE"/>
</dbReference>
<reference evidence="2" key="1">
    <citation type="submission" date="2016-10" db="EMBL/GenBank/DDBJ databases">
        <authorList>
            <person name="Varghese N."/>
            <person name="Submissions S."/>
        </authorList>
    </citation>
    <scope>NUCLEOTIDE SEQUENCE [LARGE SCALE GENOMIC DNA]</scope>
    <source>
        <strain evidence="2">Gh-67</strain>
    </source>
</reference>
<organism evidence="1 2">
    <name type="scientific">Mucilaginibacter gossypii</name>
    <dbReference type="NCBI Taxonomy" id="551996"/>
    <lineage>
        <taxon>Bacteria</taxon>
        <taxon>Pseudomonadati</taxon>
        <taxon>Bacteroidota</taxon>
        <taxon>Sphingobacteriia</taxon>
        <taxon>Sphingobacteriales</taxon>
        <taxon>Sphingobacteriaceae</taxon>
        <taxon>Mucilaginibacter</taxon>
    </lineage>
</organism>
<proteinExistence type="predicted"/>
<dbReference type="STRING" id="551996.SAMN05192573_11962"/>
<evidence type="ECO:0000313" key="2">
    <source>
        <dbReference type="Proteomes" id="UP000199705"/>
    </source>
</evidence>
<dbReference type="RefSeq" id="WP_091174636.1">
    <property type="nucleotide sequence ID" value="NZ_FNCG01000019.1"/>
</dbReference>
<dbReference type="Pfam" id="PF04390">
    <property type="entry name" value="LptE"/>
    <property type="match status" value="1"/>
</dbReference>
<dbReference type="GO" id="GO:0043165">
    <property type="term" value="P:Gram-negative-bacterium-type cell outer membrane assembly"/>
    <property type="evidence" value="ECO:0007669"/>
    <property type="project" value="InterPro"/>
</dbReference>
<accession>A0A1G8JXL7</accession>
<name>A0A1G8JXL7_9SPHI</name>
<evidence type="ECO:0000313" key="1">
    <source>
        <dbReference type="EMBL" id="SDI35370.1"/>
    </source>
</evidence>
<dbReference type="Proteomes" id="UP000199705">
    <property type="component" value="Unassembled WGS sequence"/>
</dbReference>